<protein>
    <submittedName>
        <fullName evidence="2">Uncharacterized protein</fullName>
    </submittedName>
</protein>
<feature type="non-terminal residue" evidence="2">
    <location>
        <position position="1"/>
    </location>
</feature>
<evidence type="ECO:0000313" key="3">
    <source>
        <dbReference type="Proteomes" id="UP001519887"/>
    </source>
</evidence>
<comment type="caution">
    <text evidence="2">The sequence shown here is derived from an EMBL/GenBank/DDBJ whole genome shotgun (WGS) entry which is preliminary data.</text>
</comment>
<accession>A0ABS7CN69</accession>
<reference evidence="2 3" key="1">
    <citation type="submission" date="2021-07" db="EMBL/GenBank/DDBJ databases">
        <title>Paenibacillus radiodurans sp. nov., isolated from the southeastern edge of Tengger Desert.</title>
        <authorList>
            <person name="Zhang G."/>
        </authorList>
    </citation>
    <scope>NUCLEOTIDE SEQUENCE [LARGE SCALE GENOMIC DNA]</scope>
    <source>
        <strain evidence="2 3">CCM 7311</strain>
    </source>
</reference>
<feature type="region of interest" description="Disordered" evidence="1">
    <location>
        <begin position="85"/>
        <end position="104"/>
    </location>
</feature>
<evidence type="ECO:0000256" key="1">
    <source>
        <dbReference type="SAM" id="MobiDB-lite"/>
    </source>
</evidence>
<dbReference type="EMBL" id="JAHZIK010003850">
    <property type="protein sequence ID" value="MBW7462359.1"/>
    <property type="molecule type" value="Genomic_DNA"/>
</dbReference>
<organism evidence="2 3">
    <name type="scientific">Paenibacillus sepulcri</name>
    <dbReference type="NCBI Taxonomy" id="359917"/>
    <lineage>
        <taxon>Bacteria</taxon>
        <taxon>Bacillati</taxon>
        <taxon>Bacillota</taxon>
        <taxon>Bacilli</taxon>
        <taxon>Bacillales</taxon>
        <taxon>Paenibacillaceae</taxon>
        <taxon>Paenibacillus</taxon>
    </lineage>
</organism>
<keyword evidence="3" id="KW-1185">Reference proteome</keyword>
<sequence length="104" mass="11114">VDGTGLSGLSAEELKGYGSWVRDPRTSFWMAGPTSVRLIKKIPAYSANPTGLLIFSVPAYEVNKLISSDTKLGKVLVMDEERHVISGNDGGLPDNQLEEPPLGG</sequence>
<feature type="non-terminal residue" evidence="2">
    <location>
        <position position="104"/>
    </location>
</feature>
<name>A0ABS7CN69_9BACL</name>
<dbReference type="Proteomes" id="UP001519887">
    <property type="component" value="Unassembled WGS sequence"/>
</dbReference>
<proteinExistence type="predicted"/>
<evidence type="ECO:0000313" key="2">
    <source>
        <dbReference type="EMBL" id="MBW7462359.1"/>
    </source>
</evidence>
<gene>
    <name evidence="2" type="ORF">K0U00_50740</name>
</gene>